<dbReference type="CDD" id="cd16277">
    <property type="entry name" value="metallo-hydrolase-like_MBL-fold"/>
    <property type="match status" value="1"/>
</dbReference>
<dbReference type="SUPFAM" id="SSF56281">
    <property type="entry name" value="Metallo-hydrolase/oxidoreductase"/>
    <property type="match status" value="1"/>
</dbReference>
<dbReference type="GO" id="GO:0016787">
    <property type="term" value="F:hydrolase activity"/>
    <property type="evidence" value="ECO:0007669"/>
    <property type="project" value="UniProtKB-KW"/>
</dbReference>
<accession>A0A010TFP3</accession>
<organism evidence="6 7">
    <name type="scientific">Pseudomonas fluorescens HK44</name>
    <dbReference type="NCBI Taxonomy" id="1042209"/>
    <lineage>
        <taxon>Bacteria</taxon>
        <taxon>Pseudomonadati</taxon>
        <taxon>Pseudomonadota</taxon>
        <taxon>Gammaproteobacteria</taxon>
        <taxon>Pseudomonadales</taxon>
        <taxon>Pseudomonadaceae</taxon>
        <taxon>Pseudomonas</taxon>
    </lineage>
</organism>
<evidence type="ECO:0000313" key="6">
    <source>
        <dbReference type="EMBL" id="EXF95962.1"/>
    </source>
</evidence>
<keyword evidence="4" id="KW-0862">Zinc</keyword>
<reference evidence="6 7" key="1">
    <citation type="journal article" date="2011" name="J. Bacteriol.">
        <title>Draft genome sequence of the polycyclic aromatic hydrocarbon-degrading, genetically engineered bioluminescent bioreporter Pseudomonas fluorescens HK44.</title>
        <authorList>
            <person name="Chauhan A."/>
            <person name="Layton A.C."/>
            <person name="Williams D.E."/>
            <person name="Smartt A.E."/>
            <person name="Ripp S."/>
            <person name="Karpinets T.V."/>
            <person name="Brown S.D."/>
            <person name="Sayler G.S."/>
        </authorList>
    </citation>
    <scope>NUCLEOTIDE SEQUENCE [LARGE SCALE GENOMIC DNA]</scope>
    <source>
        <strain evidence="6 7">HK44</strain>
    </source>
</reference>
<dbReference type="PATRIC" id="fig|1042209.11.peg.884"/>
<evidence type="ECO:0000256" key="3">
    <source>
        <dbReference type="ARBA" id="ARBA00022801"/>
    </source>
</evidence>
<dbReference type="HOGENOM" id="CLU_056519_1_1_6"/>
<dbReference type="PANTHER" id="PTHR42978:SF6">
    <property type="entry name" value="QUORUM-QUENCHING LACTONASE YTNP-RELATED"/>
    <property type="match status" value="1"/>
</dbReference>
<dbReference type="eggNOG" id="COG0491">
    <property type="taxonomic scope" value="Bacteria"/>
</dbReference>
<dbReference type="AlphaFoldDB" id="A0A010TFP3"/>
<dbReference type="InterPro" id="IPR036866">
    <property type="entry name" value="RibonucZ/Hydroxyglut_hydro"/>
</dbReference>
<dbReference type="Proteomes" id="UP000022611">
    <property type="component" value="Unassembled WGS sequence"/>
</dbReference>
<gene>
    <name evidence="6" type="ORF">HK44_021750</name>
</gene>
<sequence length="296" mass="33485">MMQSRMIGDIKVTRILEYAGPTHDPAFLFPSIDRSVLEEHQQLMAPNHWVPHMNKLIVTIQFWVVHAGNNIIVVDTGVGNFKPRAGIPRMNMLNTLVREWMTAAGAAPEKVTHVVLTHLHADHVGWNTTWQDGRWVPTFPNARYYIPKEDFVFCKEGKNKEPGVIDVFGDSFFDSVMPIIDEGLGVMMESPQEIADCLVVEPAPGHSPGQVAFRVRSRGEEGLFCGDILHSPIQIVRPDVNSGYCIWEDTARNTRMEFLNRAADREALIMPVHFGEPHCGYIRRQGDGFLFEPAQW</sequence>
<dbReference type="SMART" id="SM00849">
    <property type="entry name" value="Lactamase_B"/>
    <property type="match status" value="1"/>
</dbReference>
<keyword evidence="3" id="KW-0378">Hydrolase</keyword>
<keyword evidence="2" id="KW-0479">Metal-binding</keyword>
<feature type="domain" description="Metallo-beta-lactamase" evidence="5">
    <location>
        <begin position="59"/>
        <end position="273"/>
    </location>
</feature>
<dbReference type="PANTHER" id="PTHR42978">
    <property type="entry name" value="QUORUM-QUENCHING LACTONASE YTNP-RELATED-RELATED"/>
    <property type="match status" value="1"/>
</dbReference>
<proteinExistence type="inferred from homology"/>
<dbReference type="RefSeq" id="WP_019689298.1">
    <property type="nucleotide sequence ID" value="NZ_AFOY02000004.1"/>
</dbReference>
<dbReference type="InterPro" id="IPR001279">
    <property type="entry name" value="Metallo-B-lactamas"/>
</dbReference>
<evidence type="ECO:0000259" key="5">
    <source>
        <dbReference type="SMART" id="SM00849"/>
    </source>
</evidence>
<dbReference type="EMBL" id="AFOY02000004">
    <property type="protein sequence ID" value="EXF95962.1"/>
    <property type="molecule type" value="Genomic_DNA"/>
</dbReference>
<evidence type="ECO:0000256" key="4">
    <source>
        <dbReference type="ARBA" id="ARBA00022833"/>
    </source>
</evidence>
<comment type="similarity">
    <text evidence="1">Belongs to the metallo-beta-lactamase superfamily.</text>
</comment>
<dbReference type="Gene3D" id="3.60.15.10">
    <property type="entry name" value="Ribonuclease Z/Hydroxyacylglutathione hydrolase-like"/>
    <property type="match status" value="1"/>
</dbReference>
<dbReference type="GO" id="GO:0046872">
    <property type="term" value="F:metal ion binding"/>
    <property type="evidence" value="ECO:0007669"/>
    <property type="project" value="UniProtKB-KW"/>
</dbReference>
<protein>
    <submittedName>
        <fullName evidence="6">Beta-lactamase</fullName>
    </submittedName>
</protein>
<dbReference type="OrthoDB" id="5443440at2"/>
<dbReference type="Pfam" id="PF00753">
    <property type="entry name" value="Lactamase_B"/>
    <property type="match status" value="1"/>
</dbReference>
<evidence type="ECO:0000256" key="2">
    <source>
        <dbReference type="ARBA" id="ARBA00022723"/>
    </source>
</evidence>
<evidence type="ECO:0000256" key="1">
    <source>
        <dbReference type="ARBA" id="ARBA00007749"/>
    </source>
</evidence>
<name>A0A010TFP3_PSEFL</name>
<evidence type="ECO:0000313" key="7">
    <source>
        <dbReference type="Proteomes" id="UP000022611"/>
    </source>
</evidence>
<dbReference type="InterPro" id="IPR051013">
    <property type="entry name" value="MBL_superfamily_lactonases"/>
</dbReference>
<comment type="caution">
    <text evidence="6">The sequence shown here is derived from an EMBL/GenBank/DDBJ whole genome shotgun (WGS) entry which is preliminary data.</text>
</comment>